<organism evidence="2 3">
    <name type="scientific">Dioscorea cayennensis subsp. rotundata</name>
    <name type="common">White Guinea yam</name>
    <name type="synonym">Dioscorea rotundata</name>
    <dbReference type="NCBI Taxonomy" id="55577"/>
    <lineage>
        <taxon>Eukaryota</taxon>
        <taxon>Viridiplantae</taxon>
        <taxon>Streptophyta</taxon>
        <taxon>Embryophyta</taxon>
        <taxon>Tracheophyta</taxon>
        <taxon>Spermatophyta</taxon>
        <taxon>Magnoliopsida</taxon>
        <taxon>Liliopsida</taxon>
        <taxon>Dioscoreales</taxon>
        <taxon>Dioscoreaceae</taxon>
        <taxon>Dioscorea</taxon>
    </lineage>
</organism>
<dbReference type="RefSeq" id="XP_039122361.1">
    <property type="nucleotide sequence ID" value="XM_039266427.1"/>
</dbReference>
<dbReference type="SMART" id="SM00457">
    <property type="entry name" value="MACPF"/>
    <property type="match status" value="1"/>
</dbReference>
<dbReference type="InterPro" id="IPR020864">
    <property type="entry name" value="MACPF"/>
</dbReference>
<accession>A0AB40B534</accession>
<feature type="domain" description="MACPF" evidence="1">
    <location>
        <begin position="5"/>
        <end position="329"/>
    </location>
</feature>
<evidence type="ECO:0000313" key="3">
    <source>
        <dbReference type="RefSeq" id="XP_039122361.1"/>
    </source>
</evidence>
<proteinExistence type="predicted"/>
<keyword evidence="2" id="KW-1185">Reference proteome</keyword>
<dbReference type="GO" id="GO:0005886">
    <property type="term" value="C:plasma membrane"/>
    <property type="evidence" value="ECO:0007669"/>
    <property type="project" value="TreeGrafter"/>
</dbReference>
<dbReference type="PANTHER" id="PTHR33199">
    <property type="entry name" value="MACPF DOMAIN-CONTAINING PROTEIN CAD1"/>
    <property type="match status" value="1"/>
</dbReference>
<evidence type="ECO:0000313" key="2">
    <source>
        <dbReference type="Proteomes" id="UP001515500"/>
    </source>
</evidence>
<dbReference type="InterPro" id="IPR044663">
    <property type="entry name" value="CAD1/NSL1-like"/>
</dbReference>
<name>A0AB40B534_DIOCR</name>
<dbReference type="GO" id="GO:2000031">
    <property type="term" value="P:regulation of salicylic acid mediated signaling pathway"/>
    <property type="evidence" value="ECO:0007669"/>
    <property type="project" value="InterPro"/>
</dbReference>
<dbReference type="PROSITE" id="PS51412">
    <property type="entry name" value="MACPF_2"/>
    <property type="match status" value="1"/>
</dbReference>
<evidence type="ECO:0000259" key="1">
    <source>
        <dbReference type="PROSITE" id="PS51412"/>
    </source>
</evidence>
<reference evidence="3" key="1">
    <citation type="submission" date="2025-08" db="UniProtKB">
        <authorList>
            <consortium name="RefSeq"/>
        </authorList>
    </citation>
    <scope>IDENTIFICATION</scope>
</reference>
<protein>
    <submittedName>
        <fullName evidence="3">MACPF domain-containing protein NSL1</fullName>
    </submittedName>
</protein>
<dbReference type="PANTHER" id="PTHR33199:SF8">
    <property type="entry name" value="MACPF DOMAIN-CONTAINING PROTEIN NSL1"/>
    <property type="match status" value="1"/>
</dbReference>
<dbReference type="Pfam" id="PF01823">
    <property type="entry name" value="MACPF"/>
    <property type="match status" value="1"/>
</dbReference>
<sequence length="600" mass="66831">MGPANKGFMPPDMAAERAVAAVGCGYDLAADIRLSYCKEGRLIEIETVGARDLVLPGGIVVPDVPKSIRCDKGERTRFRSDVLSFHQMSEQFNQDLSLPGKIPSGLFNSMFDFNGCWQKDASTTKSLSFDGWFITLYSIVLERSHIVLSDTVKQDVPSSWDPSALAGFIEKYGTHIIVGVKMGGKDVIYIKQQQESPLQQTEVQTYLKRIADDRFSDEFCENFLLASDNFPGKLKERGTTLLKSLRSSVVSHSKSDDIVTIHIRRGGINTNQSHKQWLPTISQTPNVISMSFVPITSLLNGVRGSGFLSHAVNLYLRYKPPIEELHHFLEFQLPRLWAPEFGELPLGPHRKKHSFPSLQFTLMGPKLYVNTDPVDSGNRPVTGLRLYLEGKKNNRLAIHLQHLASIPNIIQLSEETDTTTDDELCNQRDYYEPIKWTLLSHICTAPIQYSSSRIDDSASIVTKAWLEVKDIGVRKVLFLRLGFSNIASMKIRRSEWVGAGSVTRKSGSISSLISSRFSASQTPTPTPKVEVNSAVFPGGPPVPIRVSKMSKFVDALEMTRGPDDLPGYWVVTGAKLCVDSGKIYLKVKFSLLTVMPEEDM</sequence>
<dbReference type="Proteomes" id="UP001515500">
    <property type="component" value="Chromosome 4"/>
</dbReference>
<dbReference type="AlphaFoldDB" id="A0AB40B534"/>
<gene>
    <name evidence="3" type="primary">LOC120258944</name>
</gene>
<dbReference type="GeneID" id="120258944"/>
<dbReference type="GO" id="GO:0009626">
    <property type="term" value="P:plant-type hypersensitive response"/>
    <property type="evidence" value="ECO:0007669"/>
    <property type="project" value="TreeGrafter"/>
</dbReference>